<name>A0A498HMX2_MALDO</name>
<evidence type="ECO:0000313" key="1">
    <source>
        <dbReference type="EMBL" id="RXH71614.1"/>
    </source>
</evidence>
<organism evidence="1 2">
    <name type="scientific">Malus domestica</name>
    <name type="common">Apple</name>
    <name type="synonym">Pyrus malus</name>
    <dbReference type="NCBI Taxonomy" id="3750"/>
    <lineage>
        <taxon>Eukaryota</taxon>
        <taxon>Viridiplantae</taxon>
        <taxon>Streptophyta</taxon>
        <taxon>Embryophyta</taxon>
        <taxon>Tracheophyta</taxon>
        <taxon>Spermatophyta</taxon>
        <taxon>Magnoliopsida</taxon>
        <taxon>eudicotyledons</taxon>
        <taxon>Gunneridae</taxon>
        <taxon>Pentapetalae</taxon>
        <taxon>rosids</taxon>
        <taxon>fabids</taxon>
        <taxon>Rosales</taxon>
        <taxon>Rosaceae</taxon>
        <taxon>Amygdaloideae</taxon>
        <taxon>Maleae</taxon>
        <taxon>Malus</taxon>
    </lineage>
</organism>
<protein>
    <submittedName>
        <fullName evidence="1">Uncharacterized protein</fullName>
    </submittedName>
</protein>
<dbReference type="EMBL" id="RDQH01000342">
    <property type="protein sequence ID" value="RXH71614.1"/>
    <property type="molecule type" value="Genomic_DNA"/>
</dbReference>
<evidence type="ECO:0000313" key="2">
    <source>
        <dbReference type="Proteomes" id="UP000290289"/>
    </source>
</evidence>
<sequence length="80" mass="9085">MCHILQPLRTPLPWPRALAKDTHVDIDLHEPLTTPFVTEIEVVDQPSSKTGPVAPTVVDVDLGNRSYPIYIRFRENKKNP</sequence>
<keyword evidence="2" id="KW-1185">Reference proteome</keyword>
<accession>A0A498HMX2</accession>
<dbReference type="AlphaFoldDB" id="A0A498HMX2"/>
<gene>
    <name evidence="1" type="ORF">DVH24_025115</name>
</gene>
<reference evidence="1 2" key="1">
    <citation type="submission" date="2018-10" db="EMBL/GenBank/DDBJ databases">
        <title>A high-quality apple genome assembly.</title>
        <authorList>
            <person name="Hu J."/>
        </authorList>
    </citation>
    <scope>NUCLEOTIDE SEQUENCE [LARGE SCALE GENOMIC DNA]</scope>
    <source>
        <strain evidence="2">cv. HFTH1</strain>
        <tissue evidence="1">Young leaf</tissue>
    </source>
</reference>
<comment type="caution">
    <text evidence="1">The sequence shown here is derived from an EMBL/GenBank/DDBJ whole genome shotgun (WGS) entry which is preliminary data.</text>
</comment>
<proteinExistence type="predicted"/>
<dbReference type="Proteomes" id="UP000290289">
    <property type="component" value="Chromosome 16"/>
</dbReference>